<accession>A0A9P8VN30</accession>
<keyword evidence="2" id="KW-1133">Transmembrane helix</keyword>
<feature type="signal peptide" evidence="3">
    <location>
        <begin position="1"/>
        <end position="16"/>
    </location>
</feature>
<evidence type="ECO:0000313" key="4">
    <source>
        <dbReference type="EMBL" id="KAH6695593.1"/>
    </source>
</evidence>
<keyword evidence="5" id="KW-1185">Reference proteome</keyword>
<dbReference type="AlphaFoldDB" id="A0A9P8VN30"/>
<feature type="region of interest" description="Disordered" evidence="1">
    <location>
        <begin position="234"/>
        <end position="283"/>
    </location>
</feature>
<evidence type="ECO:0000256" key="2">
    <source>
        <dbReference type="SAM" id="Phobius"/>
    </source>
</evidence>
<proteinExistence type="predicted"/>
<keyword evidence="3" id="KW-0732">Signal</keyword>
<feature type="transmembrane region" description="Helical" evidence="2">
    <location>
        <begin position="190"/>
        <end position="215"/>
    </location>
</feature>
<keyword evidence="2" id="KW-0812">Transmembrane</keyword>
<organism evidence="4 5">
    <name type="scientific">Plectosphaerella plurivora</name>
    <dbReference type="NCBI Taxonomy" id="936078"/>
    <lineage>
        <taxon>Eukaryota</taxon>
        <taxon>Fungi</taxon>
        <taxon>Dikarya</taxon>
        <taxon>Ascomycota</taxon>
        <taxon>Pezizomycotina</taxon>
        <taxon>Sordariomycetes</taxon>
        <taxon>Hypocreomycetidae</taxon>
        <taxon>Glomerellales</taxon>
        <taxon>Plectosphaerellaceae</taxon>
        <taxon>Plectosphaerella</taxon>
    </lineage>
</organism>
<dbReference type="OrthoDB" id="4840390at2759"/>
<feature type="chain" id="PRO_5040183495" evidence="3">
    <location>
        <begin position="17"/>
        <end position="283"/>
    </location>
</feature>
<evidence type="ECO:0000313" key="5">
    <source>
        <dbReference type="Proteomes" id="UP000770015"/>
    </source>
</evidence>
<dbReference type="EMBL" id="JAGSXJ010000002">
    <property type="protein sequence ID" value="KAH6695593.1"/>
    <property type="molecule type" value="Genomic_DNA"/>
</dbReference>
<gene>
    <name evidence="4" type="ORF">F5X68DRAFT_272879</name>
</gene>
<evidence type="ECO:0000256" key="3">
    <source>
        <dbReference type="SAM" id="SignalP"/>
    </source>
</evidence>
<reference evidence="4" key="1">
    <citation type="journal article" date="2021" name="Nat. Commun.">
        <title>Genetic determinants of endophytism in the Arabidopsis root mycobiome.</title>
        <authorList>
            <person name="Mesny F."/>
            <person name="Miyauchi S."/>
            <person name="Thiergart T."/>
            <person name="Pickel B."/>
            <person name="Atanasova L."/>
            <person name="Karlsson M."/>
            <person name="Huettel B."/>
            <person name="Barry K.W."/>
            <person name="Haridas S."/>
            <person name="Chen C."/>
            <person name="Bauer D."/>
            <person name="Andreopoulos W."/>
            <person name="Pangilinan J."/>
            <person name="LaButti K."/>
            <person name="Riley R."/>
            <person name="Lipzen A."/>
            <person name="Clum A."/>
            <person name="Drula E."/>
            <person name="Henrissat B."/>
            <person name="Kohler A."/>
            <person name="Grigoriev I.V."/>
            <person name="Martin F.M."/>
            <person name="Hacquard S."/>
        </authorList>
    </citation>
    <scope>NUCLEOTIDE SEQUENCE</scope>
    <source>
        <strain evidence="4">MPI-SDFR-AT-0117</strain>
    </source>
</reference>
<dbReference type="Proteomes" id="UP000770015">
    <property type="component" value="Unassembled WGS sequence"/>
</dbReference>
<name>A0A9P8VN30_9PEZI</name>
<evidence type="ECO:0000256" key="1">
    <source>
        <dbReference type="SAM" id="MobiDB-lite"/>
    </source>
</evidence>
<sequence length="283" mass="29677">MLFGLAALSLLPMALAQRQCFYPNGERDTGGVPCGVDGGASGHTHCCYSGAYCLSNGLCFEKKSLTMYRSSCTDSTFGSDKCGQICLGGNLGGVDYSHSGVWTCGDDRFTCHSASCAINNFTLDGGILQYNDALLTDVTELALSASASGSSSPATTTVTETVRVTSTAGAESIEAGEIGSVEAPSGVSTAAAAGIGAGVGIPLLLLAAALLFLLFRERKKRQAFQNQLQHYGISTKYPPQVDPTSQYQPVDAGGHYHAQHMQQPKPVQPPSELTADPRYELHH</sequence>
<keyword evidence="2" id="KW-0472">Membrane</keyword>
<comment type="caution">
    <text evidence="4">The sequence shown here is derived from an EMBL/GenBank/DDBJ whole genome shotgun (WGS) entry which is preliminary data.</text>
</comment>
<protein>
    <submittedName>
        <fullName evidence="4">Uncharacterized protein</fullName>
    </submittedName>
</protein>